<reference evidence="8 9" key="1">
    <citation type="submission" date="2023-06" db="EMBL/GenBank/DDBJ databases">
        <title>Marinobacter azerbaijanicus a moderately halophilic, isolated from Urmia Lake in Azerbaijan region of Iran.</title>
        <authorList>
            <person name="Sanchez-Porro C."/>
            <person name="Aghdam E.M."/>
            <person name="Saheb S.M."/>
            <person name="Tarhriz V."/>
            <person name="Kazemi E."/>
            <person name="Ammozegar M.A."/>
            <person name="Ventosa A."/>
            <person name="Hejazi M.S."/>
        </authorList>
    </citation>
    <scope>NUCLEOTIDE SEQUENCE [LARGE SCALE GENOMIC DNA]</scope>
    <source>
        <strain evidence="8 9">TBZ242</strain>
    </source>
</reference>
<dbReference type="InterPro" id="IPR036291">
    <property type="entry name" value="NAD(P)-bd_dom_sf"/>
</dbReference>
<dbReference type="SUPFAM" id="SSF50129">
    <property type="entry name" value="GroES-like"/>
    <property type="match status" value="1"/>
</dbReference>
<evidence type="ECO:0000313" key="9">
    <source>
        <dbReference type="Proteomes" id="UP001227964"/>
    </source>
</evidence>
<keyword evidence="9" id="KW-1185">Reference proteome</keyword>
<dbReference type="SUPFAM" id="SSF51735">
    <property type="entry name" value="NAD(P)-binding Rossmann-fold domains"/>
    <property type="match status" value="1"/>
</dbReference>
<dbReference type="InterPro" id="IPR011032">
    <property type="entry name" value="GroES-like_sf"/>
</dbReference>
<dbReference type="PROSITE" id="PS00059">
    <property type="entry name" value="ADH_ZINC"/>
    <property type="match status" value="1"/>
</dbReference>
<comment type="caution">
    <text evidence="8">The sequence shown here is derived from an EMBL/GenBank/DDBJ whole genome shotgun (WGS) entry which is preliminary data.</text>
</comment>
<dbReference type="Pfam" id="PF08240">
    <property type="entry name" value="ADH_N"/>
    <property type="match status" value="1"/>
</dbReference>
<dbReference type="Proteomes" id="UP001227964">
    <property type="component" value="Unassembled WGS sequence"/>
</dbReference>
<dbReference type="Gene3D" id="3.40.50.720">
    <property type="entry name" value="NAD(P)-binding Rossmann-like Domain"/>
    <property type="match status" value="1"/>
</dbReference>
<dbReference type="Pfam" id="PF00107">
    <property type="entry name" value="ADH_zinc_N"/>
    <property type="match status" value="1"/>
</dbReference>
<evidence type="ECO:0000256" key="3">
    <source>
        <dbReference type="ARBA" id="ARBA00022723"/>
    </source>
</evidence>
<dbReference type="RefSeq" id="WP_285393905.1">
    <property type="nucleotide sequence ID" value="NZ_JASSVS010000021.1"/>
</dbReference>
<protein>
    <submittedName>
        <fullName evidence="8">2,3-butanediol dehydrogenase</fullName>
    </submittedName>
</protein>
<dbReference type="PANTHER" id="PTHR43161">
    <property type="entry name" value="SORBITOL DEHYDROGENASE"/>
    <property type="match status" value="1"/>
</dbReference>
<dbReference type="InterPro" id="IPR002328">
    <property type="entry name" value="ADH_Zn_CS"/>
</dbReference>
<gene>
    <name evidence="8" type="ORF">QPM17_22220</name>
</gene>
<dbReference type="InterPro" id="IPR013149">
    <property type="entry name" value="ADH-like_C"/>
</dbReference>
<keyword evidence="3 6" id="KW-0479">Metal-binding</keyword>
<comment type="cofactor">
    <cofactor evidence="1 6">
        <name>Zn(2+)</name>
        <dbReference type="ChEBI" id="CHEBI:29105"/>
    </cofactor>
</comment>
<dbReference type="CDD" id="cd08233">
    <property type="entry name" value="butanediol_DH_like"/>
    <property type="match status" value="1"/>
</dbReference>
<dbReference type="InterPro" id="IPR020843">
    <property type="entry name" value="ER"/>
</dbReference>
<evidence type="ECO:0000256" key="6">
    <source>
        <dbReference type="RuleBase" id="RU361277"/>
    </source>
</evidence>
<comment type="similarity">
    <text evidence="2 6">Belongs to the zinc-containing alcohol dehydrogenase family.</text>
</comment>
<evidence type="ECO:0000256" key="4">
    <source>
        <dbReference type="ARBA" id="ARBA00022833"/>
    </source>
</evidence>
<organism evidence="8 9">
    <name type="scientific">Marinobacter azerbaijanicus</name>
    <dbReference type="NCBI Taxonomy" id="3050455"/>
    <lineage>
        <taxon>Bacteria</taxon>
        <taxon>Pseudomonadati</taxon>
        <taxon>Pseudomonadota</taxon>
        <taxon>Gammaproteobacteria</taxon>
        <taxon>Pseudomonadales</taxon>
        <taxon>Marinobacteraceae</taxon>
        <taxon>Marinobacter</taxon>
    </lineage>
</organism>
<evidence type="ECO:0000256" key="5">
    <source>
        <dbReference type="ARBA" id="ARBA00023002"/>
    </source>
</evidence>
<keyword evidence="4 6" id="KW-0862">Zinc</keyword>
<evidence type="ECO:0000256" key="1">
    <source>
        <dbReference type="ARBA" id="ARBA00001947"/>
    </source>
</evidence>
<dbReference type="Gene3D" id="3.90.180.10">
    <property type="entry name" value="Medium-chain alcohol dehydrogenases, catalytic domain"/>
    <property type="match status" value="1"/>
</dbReference>
<evidence type="ECO:0000256" key="2">
    <source>
        <dbReference type="ARBA" id="ARBA00008072"/>
    </source>
</evidence>
<proteinExistence type="inferred from homology"/>
<evidence type="ECO:0000313" key="8">
    <source>
        <dbReference type="EMBL" id="MDL0433861.1"/>
    </source>
</evidence>
<accession>A0ABT7II65</accession>
<keyword evidence="5" id="KW-0560">Oxidoreductase</keyword>
<name>A0ABT7II65_9GAMM</name>
<dbReference type="SMART" id="SM00829">
    <property type="entry name" value="PKS_ER"/>
    <property type="match status" value="1"/>
</dbReference>
<dbReference type="PANTHER" id="PTHR43161:SF26">
    <property type="entry name" value="GALACTITOL 1-PHOSPHATE 5-DEHYDROGENASE"/>
    <property type="match status" value="1"/>
</dbReference>
<sequence>MSTMVAAVWYAARDLRVETVETPTLQDPHQVKVKVAACGICGSDLHEYSAGPIFIPVEVPHPLSGQRAPIVMGHEFAGEVVEVGERVTRVKPGDRVAIEPILSPHQDGRYLMEHYNLTPLLGFHGLSGGGGGFAEYTVVGEHMVHRLPDDLSYEQGALVEPAAVALHAVRQSALKAGDSAVVFGAGPIGLMVIEALKAAGAARIVAVEPSPSRRGKAAELGALVVAPREQDVVAAVHELTDGGADFAFEVTGIPAVLNQAIHATHAGGETVVVSIWETEAAFQPNDLVIRERTLKGIIAYRHVYPAVMALMQRGYFRAENLVTARIPLAEVVEKGFEVLLEDKSQIKIIVRPGMQPGQGVTP</sequence>
<dbReference type="EMBL" id="JASSVS010000021">
    <property type="protein sequence ID" value="MDL0433861.1"/>
    <property type="molecule type" value="Genomic_DNA"/>
</dbReference>
<feature type="domain" description="Enoyl reductase (ER)" evidence="7">
    <location>
        <begin position="11"/>
        <end position="350"/>
    </location>
</feature>
<evidence type="ECO:0000259" key="7">
    <source>
        <dbReference type="SMART" id="SM00829"/>
    </source>
</evidence>
<dbReference type="InterPro" id="IPR013154">
    <property type="entry name" value="ADH-like_N"/>
</dbReference>